<keyword evidence="2" id="KW-1185">Reference proteome</keyword>
<dbReference type="OrthoDB" id="2157530at2759"/>
<accession>A0A4Y8CKS8</accession>
<dbReference type="AlphaFoldDB" id="A0A4Y8CKS8"/>
<dbReference type="Proteomes" id="UP000297299">
    <property type="component" value="Unassembled WGS sequence"/>
</dbReference>
<reference evidence="1 2" key="1">
    <citation type="submission" date="2017-11" db="EMBL/GenBank/DDBJ databases">
        <title>Comparative genomics of Botrytis spp.</title>
        <authorList>
            <person name="Valero-Jimenez C.A."/>
            <person name="Tapia P."/>
            <person name="Veloso J."/>
            <person name="Silva-Moreno E."/>
            <person name="Staats M."/>
            <person name="Valdes J.H."/>
            <person name="Van Kan J.A.L."/>
        </authorList>
    </citation>
    <scope>NUCLEOTIDE SEQUENCE [LARGE SCALE GENOMIC DNA]</scope>
    <source>
        <strain evidence="1 2">MUCL2830</strain>
    </source>
</reference>
<gene>
    <name evidence="1" type="ORF">BOTCAL_0523g00080</name>
</gene>
<name>A0A4Y8CKS8_9HELO</name>
<evidence type="ECO:0000313" key="1">
    <source>
        <dbReference type="EMBL" id="TEY37379.1"/>
    </source>
</evidence>
<proteinExistence type="predicted"/>
<dbReference type="EMBL" id="PHWZ01000522">
    <property type="protein sequence ID" value="TEY37379.1"/>
    <property type="molecule type" value="Genomic_DNA"/>
</dbReference>
<organism evidence="1 2">
    <name type="scientific">Botryotinia calthae</name>
    <dbReference type="NCBI Taxonomy" id="38488"/>
    <lineage>
        <taxon>Eukaryota</taxon>
        <taxon>Fungi</taxon>
        <taxon>Dikarya</taxon>
        <taxon>Ascomycota</taxon>
        <taxon>Pezizomycotina</taxon>
        <taxon>Leotiomycetes</taxon>
        <taxon>Helotiales</taxon>
        <taxon>Sclerotiniaceae</taxon>
        <taxon>Botryotinia</taxon>
    </lineage>
</organism>
<sequence length="93" mass="10936">MKEWWKLGLGVPSEDLGDEGEYDEGWFEKGLKEWRKSNGIASSCDDSKDFEDFEDLEYSAEAGPSKRLKLRIQQLEYWENFVRPLSYEILAIH</sequence>
<protein>
    <submittedName>
        <fullName evidence="1">Uncharacterized protein</fullName>
    </submittedName>
</protein>
<comment type="caution">
    <text evidence="1">The sequence shown here is derived from an EMBL/GenBank/DDBJ whole genome shotgun (WGS) entry which is preliminary data.</text>
</comment>
<evidence type="ECO:0000313" key="2">
    <source>
        <dbReference type="Proteomes" id="UP000297299"/>
    </source>
</evidence>